<keyword evidence="3" id="KW-1185">Reference proteome</keyword>
<dbReference type="RefSeq" id="WP_163694050.1">
    <property type="nucleotide sequence ID" value="NZ_FXTW01000003.1"/>
</dbReference>
<dbReference type="SMART" id="SM00028">
    <property type="entry name" value="TPR"/>
    <property type="match status" value="4"/>
</dbReference>
<proteinExistence type="predicted"/>
<accession>A0A6P0UF10</accession>
<evidence type="ECO:0000256" key="1">
    <source>
        <dbReference type="PROSITE-ProRule" id="PRU00339"/>
    </source>
</evidence>
<protein>
    <submittedName>
        <fullName evidence="2">Tetratricopeptide repeat protein</fullName>
    </submittedName>
</protein>
<dbReference type="PANTHER" id="PTHR12558:SF13">
    <property type="entry name" value="CELL DIVISION CYCLE PROTEIN 27 HOMOLOG"/>
    <property type="match status" value="1"/>
</dbReference>
<dbReference type="AlphaFoldDB" id="A0A6P0UF10"/>
<dbReference type="InterPro" id="IPR011990">
    <property type="entry name" value="TPR-like_helical_dom_sf"/>
</dbReference>
<comment type="caution">
    <text evidence="2">The sequence shown here is derived from an EMBL/GenBank/DDBJ whole genome shotgun (WGS) entry which is preliminary data.</text>
</comment>
<evidence type="ECO:0000313" key="3">
    <source>
        <dbReference type="Proteomes" id="UP000468443"/>
    </source>
</evidence>
<dbReference type="Pfam" id="PF13432">
    <property type="entry name" value="TPR_16"/>
    <property type="match status" value="1"/>
</dbReference>
<keyword evidence="1" id="KW-0802">TPR repeat</keyword>
<dbReference type="InterPro" id="IPR019734">
    <property type="entry name" value="TPR_rpt"/>
</dbReference>
<evidence type="ECO:0000313" key="2">
    <source>
        <dbReference type="EMBL" id="NER11597.1"/>
    </source>
</evidence>
<dbReference type="PANTHER" id="PTHR12558">
    <property type="entry name" value="CELL DIVISION CYCLE 16,23,27"/>
    <property type="match status" value="1"/>
</dbReference>
<dbReference type="Proteomes" id="UP000468443">
    <property type="component" value="Unassembled WGS sequence"/>
</dbReference>
<sequence>MNAKKFLFLTFLGFQLATGQQLMDQGFKLLESGDFDQARNFFDAYLQNDPTNKTALICYGRAVGLSGEPGKAIAHFGELKQQYPEDFEITVNLNEAHLWAGEFDTARPLYEDLVRSNPNSFVALLGYANTLSNLKEYTGALAWIEKAIALDTASISAKVSRKYIRLGYADRLIKEKNYGMAEDFLQENLLDFPSDRESLISLANMYLIQKEIGKAEEAYSSLATTRLDTIRALNGLSLASHLDHRNRHALTLATDALRKAEAIDDKTLKEQTRERFVQALIWNSQYRRAGKQIDSLEQVLPQQLWVKALRATLGMYTAKFNESLNEYDDILCIDSTAFDGNLGKANALFASDRIIPAYRAAFTTLSVYEGQVDAQGLVEKINGMHTPAIEDKAFFSFDNGNNVAFGNQVSTDIPFSTKFRTTLSYLYRNTENTTTSNKALTHTVLAGITYKLMPNTRLKAVAGFNVASFTGRQYTQPIVDLRFQLKSGRLQNLEVGYQRGVQNFNADLIEREIVMNHLGLNYNLGTTFNLGWYTQAMHTQQTDGNTRNLIFSSLYYNLTKLPAVKLGINYQYISFSDQFPSIYFSPESYQALEIFGDVRGSFSEKSSYYFNGAAGTQRVEDDDPSAVFRVEAGFRQQFSKRLWMELYGKYSNIASATATGFEFTELGVKIRWNLTELPLYYKKLLAQLKD</sequence>
<dbReference type="SUPFAM" id="SSF56935">
    <property type="entry name" value="Porins"/>
    <property type="match status" value="1"/>
</dbReference>
<reference evidence="2 3" key="1">
    <citation type="submission" date="2020-01" db="EMBL/GenBank/DDBJ databases">
        <title>Muriicola jejuensis KCTC 22299.</title>
        <authorList>
            <person name="Wang G."/>
        </authorList>
    </citation>
    <scope>NUCLEOTIDE SEQUENCE [LARGE SCALE GENOMIC DNA]</scope>
    <source>
        <strain evidence="2 3">KCTC 22299</strain>
    </source>
</reference>
<name>A0A6P0UF10_9FLAO</name>
<organism evidence="2 3">
    <name type="scientific">Muriicola jejuensis</name>
    <dbReference type="NCBI Taxonomy" id="504488"/>
    <lineage>
        <taxon>Bacteria</taxon>
        <taxon>Pseudomonadati</taxon>
        <taxon>Bacteroidota</taxon>
        <taxon>Flavobacteriia</taxon>
        <taxon>Flavobacteriales</taxon>
        <taxon>Flavobacteriaceae</taxon>
        <taxon>Muriicola</taxon>
    </lineage>
</organism>
<dbReference type="Gene3D" id="1.25.40.10">
    <property type="entry name" value="Tetratricopeptide repeat domain"/>
    <property type="match status" value="1"/>
</dbReference>
<feature type="repeat" description="TPR" evidence="1">
    <location>
        <begin position="19"/>
        <end position="52"/>
    </location>
</feature>
<dbReference type="SUPFAM" id="SSF48452">
    <property type="entry name" value="TPR-like"/>
    <property type="match status" value="2"/>
</dbReference>
<dbReference type="EMBL" id="JAABOP010000005">
    <property type="protein sequence ID" value="NER11597.1"/>
    <property type="molecule type" value="Genomic_DNA"/>
</dbReference>
<gene>
    <name evidence="2" type="ORF">GWK09_13780</name>
</gene>
<dbReference type="PROSITE" id="PS50005">
    <property type="entry name" value="TPR"/>
    <property type="match status" value="1"/>
</dbReference>